<dbReference type="InterPro" id="IPR017850">
    <property type="entry name" value="Alkaline_phosphatase_core_sf"/>
</dbReference>
<evidence type="ECO:0000259" key="4">
    <source>
        <dbReference type="Pfam" id="PF00884"/>
    </source>
</evidence>
<protein>
    <recommendedName>
        <fullName evidence="4">Sulfatase N-terminal domain-containing protein</fullName>
    </recommendedName>
</protein>
<feature type="non-terminal residue" evidence="5">
    <location>
        <position position="1"/>
    </location>
</feature>
<feature type="compositionally biased region" description="Basic residues" evidence="3">
    <location>
        <begin position="344"/>
        <end position="354"/>
    </location>
</feature>
<evidence type="ECO:0000256" key="1">
    <source>
        <dbReference type="ARBA" id="ARBA00022723"/>
    </source>
</evidence>
<keyword evidence="2" id="KW-0378">Hydrolase</keyword>
<dbReference type="GO" id="GO:0008484">
    <property type="term" value="F:sulfuric ester hydrolase activity"/>
    <property type="evidence" value="ECO:0007669"/>
    <property type="project" value="TreeGrafter"/>
</dbReference>
<dbReference type="Pfam" id="PF00884">
    <property type="entry name" value="Sulfatase"/>
    <property type="match status" value="1"/>
</dbReference>
<dbReference type="EMBL" id="UINC01094902">
    <property type="protein sequence ID" value="SVC50537.1"/>
    <property type="molecule type" value="Genomic_DNA"/>
</dbReference>
<accession>A0A382MRZ3</accession>
<dbReference type="AlphaFoldDB" id="A0A382MRZ3"/>
<dbReference type="InterPro" id="IPR000917">
    <property type="entry name" value="Sulfatase_N"/>
</dbReference>
<dbReference type="GO" id="GO:0005737">
    <property type="term" value="C:cytoplasm"/>
    <property type="evidence" value="ECO:0007669"/>
    <property type="project" value="TreeGrafter"/>
</dbReference>
<evidence type="ECO:0000256" key="3">
    <source>
        <dbReference type="SAM" id="MobiDB-lite"/>
    </source>
</evidence>
<gene>
    <name evidence="5" type="ORF">METZ01_LOCUS303391</name>
</gene>
<feature type="region of interest" description="Disordered" evidence="3">
    <location>
        <begin position="334"/>
        <end position="354"/>
    </location>
</feature>
<reference evidence="5" key="1">
    <citation type="submission" date="2018-05" db="EMBL/GenBank/DDBJ databases">
        <authorList>
            <person name="Lanie J.A."/>
            <person name="Ng W.-L."/>
            <person name="Kazmierczak K.M."/>
            <person name="Andrzejewski T.M."/>
            <person name="Davidsen T.M."/>
            <person name="Wayne K.J."/>
            <person name="Tettelin H."/>
            <person name="Glass J.I."/>
            <person name="Rusch D."/>
            <person name="Podicherti R."/>
            <person name="Tsui H.-C.T."/>
            <person name="Winkler M.E."/>
        </authorList>
    </citation>
    <scope>NUCLEOTIDE SEQUENCE</scope>
</reference>
<proteinExistence type="predicted"/>
<organism evidence="5">
    <name type="scientific">marine metagenome</name>
    <dbReference type="NCBI Taxonomy" id="408172"/>
    <lineage>
        <taxon>unclassified sequences</taxon>
        <taxon>metagenomes</taxon>
        <taxon>ecological metagenomes</taxon>
    </lineage>
</organism>
<evidence type="ECO:0000313" key="5">
    <source>
        <dbReference type="EMBL" id="SVC50537.1"/>
    </source>
</evidence>
<dbReference type="Gene3D" id="3.40.720.10">
    <property type="entry name" value="Alkaline Phosphatase, subunit A"/>
    <property type="match status" value="1"/>
</dbReference>
<feature type="domain" description="Sulfatase N-terminal" evidence="4">
    <location>
        <begin position="2"/>
        <end position="245"/>
    </location>
</feature>
<keyword evidence="1" id="KW-0479">Metal-binding</keyword>
<dbReference type="PANTHER" id="PTHR45953:SF1">
    <property type="entry name" value="IDURONATE 2-SULFATASE"/>
    <property type="match status" value="1"/>
</dbReference>
<evidence type="ECO:0000256" key="2">
    <source>
        <dbReference type="ARBA" id="ARBA00022801"/>
    </source>
</evidence>
<dbReference type="SUPFAM" id="SSF53649">
    <property type="entry name" value="Alkaline phosphatase-like"/>
    <property type="match status" value="1"/>
</dbReference>
<name>A0A382MRZ3_9ZZZZ</name>
<dbReference type="PANTHER" id="PTHR45953">
    <property type="entry name" value="IDURONATE 2-SULFATASE"/>
    <property type="match status" value="1"/>
</dbReference>
<dbReference type="GO" id="GO:0046872">
    <property type="term" value="F:metal ion binding"/>
    <property type="evidence" value="ECO:0007669"/>
    <property type="project" value="UniProtKB-KW"/>
</dbReference>
<sequence>FHGYHFNNEVKGRGFDEYYPSKTQDLPSFAGLKFAAKLPMNGWGRQADWGPCLPGVTVDDHPDGKTANWATKKLRDEELQEPFFLGAGIFMPHLPNYAPQEYFDRFPLEEIKLPEGFREDDLDDVPAAHAKMAHNPWLKRIRAMNQWKPAIQAYLACTSMVDDLIGQIVGTLENSKYADNTIIVLWSDHGFQLGEKGRWAKYSLWERATRVNLLWVAPGVTKPGTVTDKPANLLDIYPTLASLTGLEPPEGQLEGNDLSVLMKNPEAAWDEATVTTFGYKNYGVRSEQHRYIVYADGSEELYDHTKDKWEWDNLAGNSDYAEVMEKLRKEIPSHHEPSGVTYKVPKRKRTSLKK</sequence>